<dbReference type="InterPro" id="IPR051781">
    <property type="entry name" value="Metallo-dep_Hydrolase"/>
</dbReference>
<dbReference type="EMBL" id="SJJZ01000005">
    <property type="protein sequence ID" value="TCC02958.1"/>
    <property type="molecule type" value="Genomic_DNA"/>
</dbReference>
<dbReference type="Gene3D" id="2.30.40.10">
    <property type="entry name" value="Urease, subunit C, domain 1"/>
    <property type="match status" value="2"/>
</dbReference>
<comment type="caution">
    <text evidence="2">The sequence shown here is derived from an EMBL/GenBank/DDBJ whole genome shotgun (WGS) entry which is preliminary data.</text>
</comment>
<feature type="domain" description="Amidohydrolase-related" evidence="1">
    <location>
        <begin position="113"/>
        <end position="468"/>
    </location>
</feature>
<organism evidence="2 3">
    <name type="scientific">Kribbella soli</name>
    <dbReference type="NCBI Taxonomy" id="1124743"/>
    <lineage>
        <taxon>Bacteria</taxon>
        <taxon>Bacillati</taxon>
        <taxon>Actinomycetota</taxon>
        <taxon>Actinomycetes</taxon>
        <taxon>Propionibacteriales</taxon>
        <taxon>Kribbellaceae</taxon>
        <taxon>Kribbella</taxon>
    </lineage>
</organism>
<dbReference type="Gene3D" id="3.20.20.140">
    <property type="entry name" value="Metal-dependent hydrolases"/>
    <property type="match status" value="1"/>
</dbReference>
<evidence type="ECO:0000259" key="1">
    <source>
        <dbReference type="Pfam" id="PF01979"/>
    </source>
</evidence>
<accession>A0A4R0H0D2</accession>
<keyword evidence="3" id="KW-1185">Reference proteome</keyword>
<dbReference type="Proteomes" id="UP000292346">
    <property type="component" value="Unassembled WGS sequence"/>
</dbReference>
<dbReference type="AlphaFoldDB" id="A0A4R0H0D2"/>
<reference evidence="2 3" key="1">
    <citation type="submission" date="2019-02" db="EMBL/GenBank/DDBJ databases">
        <title>Kribbella capetownensis sp. nov. and Kribbella speibonae sp. nov., isolated from soil.</title>
        <authorList>
            <person name="Curtis S.M."/>
            <person name="Norton I."/>
            <person name="Everest G.J."/>
            <person name="Meyers P.R."/>
        </authorList>
    </citation>
    <scope>NUCLEOTIDE SEQUENCE [LARGE SCALE GENOMIC DNA]</scope>
    <source>
        <strain evidence="2 3">KCTC 29219</strain>
    </source>
</reference>
<dbReference type="InterPro" id="IPR006311">
    <property type="entry name" value="TAT_signal"/>
</dbReference>
<dbReference type="InterPro" id="IPR011059">
    <property type="entry name" value="Metal-dep_hydrolase_composite"/>
</dbReference>
<keyword evidence="2" id="KW-0378">Hydrolase</keyword>
<sequence>MNSSRRQFLARTAAGAAVLGGGTFASTSLSVAALKPTRITALTDVTVIDVATGHRDRHQTVLISGDRIIGVGRIPVPRGAVELNLPGKYVIPGLADMHVHSLGDERVSPPLYLANGLTTVREMSGQNPMLYDWRDRIAAGTLLGPRMVVASNIIDGDPTLWDPNLIQVIVVDDADSARAAVRRVKSEGADFVKVYSRLSRESWRAIIDEARKVGLTVHGHGPDQVSSKEVSNAGQRSIEHIHSLGLAVSTREAEVRRMLLEITVPTGDYNSWFRQLHPIEWIAANTYSPSRAADVFGTLRRNLTRVTPTLTMHNVLDQIDYTQLDPSLAKYLSEESIGTYDYVIQNLYAANRTAEEISHQRQMWAWRQRFVRELLAHDVPILAGTDTGTPYSVPGFALHEELAHLVDAGATPRQALYAATVEPAKFLGSETGAVQPRKIADLVVLDADPLTDIRNTRRIHTVVTRGRVIGPAQREQLLSDVEAAVKEPPTTATLAAGGCCGTHRTT</sequence>
<evidence type="ECO:0000313" key="2">
    <source>
        <dbReference type="EMBL" id="TCC02958.1"/>
    </source>
</evidence>
<dbReference type="Gene3D" id="3.30.110.90">
    <property type="entry name" value="Amidohydrolase"/>
    <property type="match status" value="1"/>
</dbReference>
<dbReference type="InterPro" id="IPR032466">
    <property type="entry name" value="Metal_Hydrolase"/>
</dbReference>
<dbReference type="SUPFAM" id="SSF51338">
    <property type="entry name" value="Composite domain of metallo-dependent hydrolases"/>
    <property type="match status" value="1"/>
</dbReference>
<dbReference type="Pfam" id="PF01979">
    <property type="entry name" value="Amidohydro_1"/>
    <property type="match status" value="1"/>
</dbReference>
<dbReference type="Gene3D" id="3.40.50.10910">
    <property type="entry name" value="Amidohydrolase"/>
    <property type="match status" value="1"/>
</dbReference>
<dbReference type="RefSeq" id="WP_131347121.1">
    <property type="nucleotide sequence ID" value="NZ_SJJZ01000005.1"/>
</dbReference>
<proteinExistence type="predicted"/>
<name>A0A4R0H0D2_9ACTN</name>
<dbReference type="GO" id="GO:0016810">
    <property type="term" value="F:hydrolase activity, acting on carbon-nitrogen (but not peptide) bonds"/>
    <property type="evidence" value="ECO:0007669"/>
    <property type="project" value="InterPro"/>
</dbReference>
<dbReference type="SUPFAM" id="SSF51556">
    <property type="entry name" value="Metallo-dependent hydrolases"/>
    <property type="match status" value="1"/>
</dbReference>
<dbReference type="InterPro" id="IPR006680">
    <property type="entry name" value="Amidohydro-rel"/>
</dbReference>
<dbReference type="PANTHER" id="PTHR43135:SF3">
    <property type="entry name" value="ALPHA-D-RIBOSE 1-METHYLPHOSPHONATE 5-TRIPHOSPHATE DIPHOSPHATASE"/>
    <property type="match status" value="1"/>
</dbReference>
<dbReference type="PROSITE" id="PS51318">
    <property type="entry name" value="TAT"/>
    <property type="match status" value="1"/>
</dbReference>
<dbReference type="PANTHER" id="PTHR43135">
    <property type="entry name" value="ALPHA-D-RIBOSE 1-METHYLPHOSPHONATE 5-TRIPHOSPHATE DIPHOSPHATASE"/>
    <property type="match status" value="1"/>
</dbReference>
<evidence type="ECO:0000313" key="3">
    <source>
        <dbReference type="Proteomes" id="UP000292346"/>
    </source>
</evidence>
<gene>
    <name evidence="2" type="ORF">E0H45_38815</name>
</gene>
<protein>
    <submittedName>
        <fullName evidence="2">Amidohydrolase</fullName>
    </submittedName>
</protein>
<dbReference type="OrthoDB" id="3173428at2"/>